<comment type="caution">
    <text evidence="2">The sequence shown here is derived from an EMBL/GenBank/DDBJ whole genome shotgun (WGS) entry which is preliminary data.</text>
</comment>
<dbReference type="InterPro" id="IPR005064">
    <property type="entry name" value="BUG"/>
</dbReference>
<dbReference type="AlphaFoldDB" id="A0A2W7PG80"/>
<reference evidence="2" key="1">
    <citation type="submission" date="2018-06" db="EMBL/GenBank/DDBJ databases">
        <title>Genomic Encyclopedia of Type Strains, Phase IV (KMG-V): Genome sequencing to study the core and pangenomes of soil and plant-associated prokaryotes.</title>
        <authorList>
            <person name="Whitman W."/>
        </authorList>
    </citation>
    <scope>NUCLEOTIDE SEQUENCE [LARGE SCALE GENOMIC DNA]</scope>
    <source>
        <strain evidence="2">MLR2-44</strain>
    </source>
</reference>
<organism evidence="2 3">
    <name type="scientific">Cupriavidus phytorum</name>
    <dbReference type="NCBI Taxonomy" id="3024399"/>
    <lineage>
        <taxon>Bacteria</taxon>
        <taxon>Pseudomonadati</taxon>
        <taxon>Pseudomonadota</taxon>
        <taxon>Betaproteobacteria</taxon>
        <taxon>Burkholderiales</taxon>
        <taxon>Burkholderiaceae</taxon>
        <taxon>Cupriavidus</taxon>
    </lineage>
</organism>
<dbReference type="Gene3D" id="3.40.190.150">
    <property type="entry name" value="Bordetella uptake gene, domain 1"/>
    <property type="match status" value="1"/>
</dbReference>
<evidence type="ECO:0000313" key="2">
    <source>
        <dbReference type="EMBL" id="PZX34266.1"/>
    </source>
</evidence>
<dbReference type="InterPro" id="IPR042100">
    <property type="entry name" value="Bug_dom1"/>
</dbReference>
<sequence>MALVPEAMPLVKAGKLRALAITTAKRSTEYPDLPTVAESGVPGFEMIFWSAFVAPAGTPKDVIAKLNREIDGILHEKETRAKLTEMGLEPAGGSPESLSTFIKNETGKWKKVVDDAGIKLD</sequence>
<protein>
    <submittedName>
        <fullName evidence="2">Tripartite tricarboxylate transporter family receptor</fullName>
    </submittedName>
</protein>
<gene>
    <name evidence="2" type="ORF">C7416_101550</name>
</gene>
<dbReference type="Pfam" id="PF03401">
    <property type="entry name" value="TctC"/>
    <property type="match status" value="1"/>
</dbReference>
<dbReference type="PANTHER" id="PTHR42928:SF5">
    <property type="entry name" value="BLR1237 PROTEIN"/>
    <property type="match status" value="1"/>
</dbReference>
<dbReference type="Proteomes" id="UP000249638">
    <property type="component" value="Unassembled WGS sequence"/>
</dbReference>
<comment type="similarity">
    <text evidence="1">Belongs to the UPF0065 (bug) family.</text>
</comment>
<dbReference type="PANTHER" id="PTHR42928">
    <property type="entry name" value="TRICARBOXYLATE-BINDING PROTEIN"/>
    <property type="match status" value="1"/>
</dbReference>
<name>A0A2W7PG80_9BURK</name>
<keyword evidence="3" id="KW-1185">Reference proteome</keyword>
<evidence type="ECO:0000313" key="3">
    <source>
        <dbReference type="Proteomes" id="UP000249638"/>
    </source>
</evidence>
<evidence type="ECO:0000256" key="1">
    <source>
        <dbReference type="ARBA" id="ARBA00006987"/>
    </source>
</evidence>
<dbReference type="EMBL" id="QKZN01000001">
    <property type="protein sequence ID" value="PZX34266.1"/>
    <property type="molecule type" value="Genomic_DNA"/>
</dbReference>
<keyword evidence="2" id="KW-0675">Receptor</keyword>
<dbReference type="Gene3D" id="3.40.190.10">
    <property type="entry name" value="Periplasmic binding protein-like II"/>
    <property type="match status" value="1"/>
</dbReference>
<accession>A0A2W7PG80</accession>
<proteinExistence type="inferred from homology"/>